<dbReference type="InterPro" id="IPR029059">
    <property type="entry name" value="AB_hydrolase_5"/>
</dbReference>
<feature type="domain" description="Alpha/beta hydrolase fold-5" evidence="2">
    <location>
        <begin position="221"/>
        <end position="398"/>
    </location>
</feature>
<organism evidence="3">
    <name type="scientific">Phaeodactylum tricornutum</name>
    <name type="common">Diatom</name>
    <dbReference type="NCBI Taxonomy" id="2850"/>
    <lineage>
        <taxon>Eukaryota</taxon>
        <taxon>Sar</taxon>
        <taxon>Stramenopiles</taxon>
        <taxon>Ochrophyta</taxon>
        <taxon>Bacillariophyta</taxon>
        <taxon>Bacillariophyceae</taxon>
        <taxon>Bacillariophycidae</taxon>
        <taxon>Naviculales</taxon>
        <taxon>Phaeodactylaceae</taxon>
        <taxon>Phaeodactylum</taxon>
    </lineage>
</organism>
<accession>A0A8J9TAI2</accession>
<feature type="compositionally biased region" description="Polar residues" evidence="1">
    <location>
        <begin position="1"/>
        <end position="11"/>
    </location>
</feature>
<dbReference type="EMBL" id="OU594956">
    <property type="protein sequence ID" value="CAG9281537.1"/>
    <property type="molecule type" value="Genomic_DNA"/>
</dbReference>
<dbReference type="Gene3D" id="3.40.50.1820">
    <property type="entry name" value="alpha/beta hydrolase"/>
    <property type="match status" value="1"/>
</dbReference>
<dbReference type="Proteomes" id="UP000836788">
    <property type="component" value="Chromosome 15"/>
</dbReference>
<dbReference type="Pfam" id="PF12695">
    <property type="entry name" value="Abhydrolase_5"/>
    <property type="match status" value="1"/>
</dbReference>
<dbReference type="InterPro" id="IPR029058">
    <property type="entry name" value="AB_hydrolase_fold"/>
</dbReference>
<evidence type="ECO:0000259" key="2">
    <source>
        <dbReference type="Pfam" id="PF12695"/>
    </source>
</evidence>
<gene>
    <name evidence="3" type="ORF">PTTT1_LOCUS16775</name>
</gene>
<protein>
    <recommendedName>
        <fullName evidence="2">Alpha/beta hydrolase fold-5 domain-containing protein</fullName>
    </recommendedName>
</protein>
<evidence type="ECO:0000313" key="3">
    <source>
        <dbReference type="EMBL" id="CAG9281537.1"/>
    </source>
</evidence>
<feature type="region of interest" description="Disordered" evidence="1">
    <location>
        <begin position="1"/>
        <end position="27"/>
    </location>
</feature>
<dbReference type="SUPFAM" id="SSF53474">
    <property type="entry name" value="alpha/beta-Hydrolases"/>
    <property type="match status" value="1"/>
</dbReference>
<sequence length="452" mass="50327">MKDWNESSVSLTAPPVDPSASPLDEDTCHAENTDRELRVLRHRARRPWGTSWWNTLQLASPWTWWGVARLRQVDLGSLRHAFWGVLVPAGGYYHLLTRYRTNEIPVRMGSASPTMDRIELWPCGGTSSPARLDRWFVLLLPLLACPWCLSWTLAAGQTVRELIAQMTALRNLQTPALLDAWQILADSVTNGRAYRTRSYDVYLPPPSSSTHPPPPRCRAALWFLPGAAVDHTAYAAPAAMLSDLGYLVVVVGAEPMRLATPELGCHAARLRAVRARVWERYRTASAGPCTTVPWYLVGHSLGAFTASHVVEELGVTKLVAWGVAPFPNWNDLSHTHQTLPQTSSLSMLLIQGSRDSIVETFGSDDKWRTLRARFPPSLEEHVLEGGTHCGFASYRSDAFPEVSDLPRSQQQARAVALTDAFLSDRCRHATPHTHTPNGYSVTDFLAQRRTVE</sequence>
<proteinExistence type="predicted"/>
<reference evidence="3" key="1">
    <citation type="submission" date="2022-02" db="EMBL/GenBank/DDBJ databases">
        <authorList>
            <person name="Giguere J D."/>
        </authorList>
    </citation>
    <scope>NUCLEOTIDE SEQUENCE</scope>
    <source>
        <strain evidence="3">CCAP 1055/1</strain>
    </source>
</reference>
<name>A0A8J9TAI2_PHATR</name>
<dbReference type="AlphaFoldDB" id="A0A8J9TAI2"/>
<evidence type="ECO:0000256" key="1">
    <source>
        <dbReference type="SAM" id="MobiDB-lite"/>
    </source>
</evidence>
<dbReference type="GO" id="GO:0016787">
    <property type="term" value="F:hydrolase activity"/>
    <property type="evidence" value="ECO:0007669"/>
    <property type="project" value="InterPro"/>
</dbReference>